<keyword evidence="2" id="KW-0694">RNA-binding</keyword>
<dbReference type="Pfam" id="PF03123">
    <property type="entry name" value="CAT_RBD"/>
    <property type="match status" value="1"/>
</dbReference>
<evidence type="ECO:0000256" key="5">
    <source>
        <dbReference type="ARBA" id="ARBA00023163"/>
    </source>
</evidence>
<accession>A0A1T4QLT9</accession>
<dbReference type="InterPro" id="IPR004341">
    <property type="entry name" value="CAT_RNA-bd_dom"/>
</dbReference>
<dbReference type="AlphaFoldDB" id="A0A1T4QLT9"/>
<dbReference type="InterPro" id="IPR036634">
    <property type="entry name" value="PRD_sf"/>
</dbReference>
<organism evidence="8 9">
    <name type="scientific">Pilibacter termitis</name>
    <dbReference type="NCBI Taxonomy" id="263852"/>
    <lineage>
        <taxon>Bacteria</taxon>
        <taxon>Bacillati</taxon>
        <taxon>Bacillota</taxon>
        <taxon>Bacilli</taxon>
        <taxon>Lactobacillales</taxon>
        <taxon>Enterococcaceae</taxon>
        <taxon>Pilibacter</taxon>
    </lineage>
</organism>
<evidence type="ECO:0000256" key="6">
    <source>
        <dbReference type="ARBA" id="ARBA00038510"/>
    </source>
</evidence>
<dbReference type="InterPro" id="IPR050661">
    <property type="entry name" value="BglG_antiterminators"/>
</dbReference>
<dbReference type="PANTHER" id="PTHR30185">
    <property type="entry name" value="CRYPTIC BETA-GLUCOSIDE BGL OPERON ANTITERMINATOR"/>
    <property type="match status" value="1"/>
</dbReference>
<keyword evidence="9" id="KW-1185">Reference proteome</keyword>
<keyword evidence="4" id="KW-0010">Activator</keyword>
<dbReference type="Pfam" id="PF00874">
    <property type="entry name" value="PRD"/>
    <property type="match status" value="2"/>
</dbReference>
<evidence type="ECO:0000256" key="1">
    <source>
        <dbReference type="ARBA" id="ARBA00022737"/>
    </source>
</evidence>
<dbReference type="EMBL" id="FUXI01000031">
    <property type="protein sequence ID" value="SKA04740.1"/>
    <property type="molecule type" value="Genomic_DNA"/>
</dbReference>
<dbReference type="SUPFAM" id="SSF63520">
    <property type="entry name" value="PTS-regulatory domain, PRD"/>
    <property type="match status" value="2"/>
</dbReference>
<dbReference type="NCBIfam" id="NF046042">
    <property type="entry name" value="LicT"/>
    <property type="match status" value="1"/>
</dbReference>
<dbReference type="InterPro" id="IPR011608">
    <property type="entry name" value="PRD"/>
</dbReference>
<gene>
    <name evidence="8" type="ORF">SAMN02745116_02235</name>
</gene>
<dbReference type="InterPro" id="IPR036650">
    <property type="entry name" value="CAT_RNA-bd_dom_sf"/>
</dbReference>
<feature type="domain" description="PRD" evidence="7">
    <location>
        <begin position="165"/>
        <end position="276"/>
    </location>
</feature>
<name>A0A1T4QLT9_9ENTE</name>
<dbReference type="STRING" id="263852.SAMN02745116_02235"/>
<reference evidence="8 9" key="1">
    <citation type="submission" date="2017-02" db="EMBL/GenBank/DDBJ databases">
        <authorList>
            <person name="Peterson S.W."/>
        </authorList>
    </citation>
    <scope>NUCLEOTIDE SEQUENCE [LARGE SCALE GENOMIC DNA]</scope>
    <source>
        <strain evidence="8 9">ATCC BAA-1030</strain>
    </source>
</reference>
<dbReference type="SUPFAM" id="SSF50151">
    <property type="entry name" value="SacY-like RNA-binding domain"/>
    <property type="match status" value="1"/>
</dbReference>
<dbReference type="Proteomes" id="UP000190328">
    <property type="component" value="Unassembled WGS sequence"/>
</dbReference>
<dbReference type="SMART" id="SM01061">
    <property type="entry name" value="CAT_RBD"/>
    <property type="match status" value="1"/>
</dbReference>
<keyword evidence="3" id="KW-0805">Transcription regulation</keyword>
<evidence type="ECO:0000313" key="8">
    <source>
        <dbReference type="EMBL" id="SKA04740.1"/>
    </source>
</evidence>
<dbReference type="Gene3D" id="1.10.1790.10">
    <property type="entry name" value="PRD domain"/>
    <property type="match status" value="2"/>
</dbReference>
<evidence type="ECO:0000256" key="4">
    <source>
        <dbReference type="ARBA" id="ARBA00023159"/>
    </source>
</evidence>
<proteinExistence type="inferred from homology"/>
<dbReference type="GO" id="GO:0045893">
    <property type="term" value="P:positive regulation of DNA-templated transcription"/>
    <property type="evidence" value="ECO:0007669"/>
    <property type="project" value="InterPro"/>
</dbReference>
<dbReference type="PROSITE" id="PS00654">
    <property type="entry name" value="PRD_1"/>
    <property type="match status" value="1"/>
</dbReference>
<dbReference type="InterPro" id="IPR001550">
    <property type="entry name" value="Transcrpt_antitermin_CS"/>
</dbReference>
<keyword evidence="5" id="KW-0804">Transcription</keyword>
<feature type="domain" description="PRD" evidence="7">
    <location>
        <begin position="61"/>
        <end position="164"/>
    </location>
</feature>
<protein>
    <submittedName>
        <fullName evidence="8">Transcriptional antiterminator, BglG family</fullName>
    </submittedName>
</protein>
<comment type="similarity">
    <text evidence="6">Belongs to the transcriptional antiterminator BglG family.</text>
</comment>
<evidence type="ECO:0000259" key="7">
    <source>
        <dbReference type="PROSITE" id="PS51372"/>
    </source>
</evidence>
<dbReference type="GO" id="GO:0003723">
    <property type="term" value="F:RNA binding"/>
    <property type="evidence" value="ECO:0007669"/>
    <property type="project" value="UniProtKB-KW"/>
</dbReference>
<dbReference type="Gene3D" id="2.30.24.10">
    <property type="entry name" value="CAT RNA-binding domain"/>
    <property type="match status" value="1"/>
</dbReference>
<evidence type="ECO:0000256" key="2">
    <source>
        <dbReference type="ARBA" id="ARBA00022884"/>
    </source>
</evidence>
<keyword evidence="1" id="KW-0677">Repeat</keyword>
<dbReference type="PANTHER" id="PTHR30185:SF15">
    <property type="entry name" value="CRYPTIC BETA-GLUCOSIDE BGL OPERON ANTITERMINATOR"/>
    <property type="match status" value="1"/>
</dbReference>
<evidence type="ECO:0000313" key="9">
    <source>
        <dbReference type="Proteomes" id="UP000190328"/>
    </source>
</evidence>
<dbReference type="RefSeq" id="WP_078808159.1">
    <property type="nucleotide sequence ID" value="NZ_FUXI01000031.1"/>
</dbReference>
<sequence>MKIKKILNNNVVISDNDRIVMGRGIGFQKNAGASIDEEKIEKTYRLTNDKNSERILELVSEMPFEILKLADEFMDYARETLGKKLQPNSYISLTDHLYTAIERNQKGINIPNFLLWDIKRFFPKEYEVGLHGIQMTKETLNVTLSEDEAGFLALHLVNGEIEENIDVTEMTKLIQEILNVVKYSTGMSFDEQSIYFERFITHLRFFVQRVLKGQIYTQSTEDDELYQVIKRKYMQAYHCVDKIADFLNGKYQYAISIDEKIYLTIHIARIMEVNEN</sequence>
<dbReference type="OrthoDB" id="9813552at2"/>
<evidence type="ECO:0000256" key="3">
    <source>
        <dbReference type="ARBA" id="ARBA00023015"/>
    </source>
</evidence>
<dbReference type="PROSITE" id="PS51372">
    <property type="entry name" value="PRD_2"/>
    <property type="match status" value="2"/>
</dbReference>